<dbReference type="Proteomes" id="UP000278981">
    <property type="component" value="Unassembled WGS sequence"/>
</dbReference>
<dbReference type="OrthoDB" id="3403847at2"/>
<gene>
    <name evidence="2" type="ORF">DDE19_14040</name>
</gene>
<dbReference type="RefSeq" id="WP_124819783.1">
    <property type="nucleotide sequence ID" value="NZ_QDGB01000247.1"/>
</dbReference>
<comment type="caution">
    <text evidence="2">The sequence shown here is derived from an EMBL/GenBank/DDBJ whole genome shotgun (WGS) entry which is preliminary data.</text>
</comment>
<evidence type="ECO:0000256" key="1">
    <source>
        <dbReference type="SAM" id="Phobius"/>
    </source>
</evidence>
<reference evidence="2 3" key="1">
    <citation type="submission" date="2018-04" db="EMBL/GenBank/DDBJ databases">
        <title>Micromonosporas from Atacama Desert.</title>
        <authorList>
            <person name="Carro L."/>
            <person name="Klenk H.-P."/>
            <person name="Goodfellow M."/>
        </authorList>
    </citation>
    <scope>NUCLEOTIDE SEQUENCE [LARGE SCALE GENOMIC DNA]</scope>
    <source>
        <strain evidence="2 3">LB19</strain>
    </source>
</reference>
<protein>
    <submittedName>
        <fullName evidence="2">Uncharacterized protein</fullName>
    </submittedName>
</protein>
<proteinExistence type="predicted"/>
<keyword evidence="1" id="KW-1133">Transmembrane helix</keyword>
<organism evidence="2 3">
    <name type="scientific">Micromonospora ureilytica</name>
    <dbReference type="NCBI Taxonomy" id="709868"/>
    <lineage>
        <taxon>Bacteria</taxon>
        <taxon>Bacillati</taxon>
        <taxon>Actinomycetota</taxon>
        <taxon>Actinomycetes</taxon>
        <taxon>Micromonosporales</taxon>
        <taxon>Micromonosporaceae</taxon>
        <taxon>Micromonospora</taxon>
    </lineage>
</organism>
<keyword evidence="1" id="KW-0812">Transmembrane</keyword>
<feature type="transmembrane region" description="Helical" evidence="1">
    <location>
        <begin position="83"/>
        <end position="103"/>
    </location>
</feature>
<feature type="transmembrane region" description="Helical" evidence="1">
    <location>
        <begin position="57"/>
        <end position="76"/>
    </location>
</feature>
<feature type="transmembrane region" description="Helical" evidence="1">
    <location>
        <begin position="32"/>
        <end position="51"/>
    </location>
</feature>
<dbReference type="AlphaFoldDB" id="A0A3N9XUP9"/>
<dbReference type="EMBL" id="QDGB01000247">
    <property type="protein sequence ID" value="RQX16694.1"/>
    <property type="molecule type" value="Genomic_DNA"/>
</dbReference>
<name>A0A3N9XUP9_9ACTN</name>
<sequence length="104" mass="11258">MPEEEHAEAAEVYRESVARLQATAYRNLRQSIALATIVWAVLIALMVVTGDVTAARLPWYAASIVGGALGLCTYAMREPRARLYVLFTAVAFTVAGLVGVFLVD</sequence>
<evidence type="ECO:0000313" key="3">
    <source>
        <dbReference type="Proteomes" id="UP000278981"/>
    </source>
</evidence>
<keyword evidence="1" id="KW-0472">Membrane</keyword>
<accession>A0A3N9XUP9</accession>
<evidence type="ECO:0000313" key="2">
    <source>
        <dbReference type="EMBL" id="RQX16694.1"/>
    </source>
</evidence>